<keyword evidence="7" id="KW-1185">Reference proteome</keyword>
<feature type="chain" id="PRO_5046328792" evidence="3">
    <location>
        <begin position="28"/>
        <end position="486"/>
    </location>
</feature>
<dbReference type="Gene3D" id="2.120.10.80">
    <property type="entry name" value="Kelch-type beta propeller"/>
    <property type="match status" value="1"/>
</dbReference>
<proteinExistence type="predicted"/>
<evidence type="ECO:0000256" key="2">
    <source>
        <dbReference type="ARBA" id="ARBA00022737"/>
    </source>
</evidence>
<keyword evidence="3" id="KW-0732">Signal</keyword>
<evidence type="ECO:0000259" key="5">
    <source>
        <dbReference type="Pfam" id="PF25852"/>
    </source>
</evidence>
<dbReference type="InterPro" id="IPR058667">
    <property type="entry name" value="DUF6242_C"/>
</dbReference>
<dbReference type="PANTHER" id="PTHR24412">
    <property type="entry name" value="KELCH PROTEIN"/>
    <property type="match status" value="1"/>
</dbReference>
<evidence type="ECO:0000256" key="3">
    <source>
        <dbReference type="SAM" id="SignalP"/>
    </source>
</evidence>
<keyword evidence="1" id="KW-0880">Kelch repeat</keyword>
<reference evidence="6 7" key="1">
    <citation type="journal article" date="2018" name="Int. J. Syst. Evol. Microbiol.">
        <title>Zhouia spongiae sp. nov., isolated from a marine sponge.</title>
        <authorList>
            <person name="Zhuang L."/>
            <person name="Lin B."/>
            <person name="Qin F."/>
            <person name="Luo L."/>
        </authorList>
    </citation>
    <scope>NUCLEOTIDE SEQUENCE [LARGE SCALE GENOMIC DNA]</scope>
    <source>
        <strain evidence="6 7">HN-Y44</strain>
    </source>
</reference>
<dbReference type="Gene3D" id="2.60.40.2340">
    <property type="match status" value="1"/>
</dbReference>
<feature type="domain" description="DUF6242" evidence="4">
    <location>
        <begin position="48"/>
        <end position="128"/>
    </location>
</feature>
<dbReference type="InterPro" id="IPR011043">
    <property type="entry name" value="Gal_Oxase/kelch_b-propeller"/>
</dbReference>
<dbReference type="SUPFAM" id="SSF50965">
    <property type="entry name" value="Galactose oxidase, central domain"/>
    <property type="match status" value="1"/>
</dbReference>
<dbReference type="InterPro" id="IPR015915">
    <property type="entry name" value="Kelch-typ_b-propeller"/>
</dbReference>
<dbReference type="SUPFAM" id="SSF117281">
    <property type="entry name" value="Kelch motif"/>
    <property type="match status" value="1"/>
</dbReference>
<dbReference type="EMBL" id="CP094326">
    <property type="protein sequence ID" value="UNY98755.1"/>
    <property type="molecule type" value="Genomic_DNA"/>
</dbReference>
<sequence length="486" mass="52746">MIVRTNLKRLTLSVLMAGLLANVSCQKDDESLNDLTGITAFGFKDGVIENYPFTVDNVNYKIENKDSLPYGYDASALTAEFQIILGSTVTVGGVEQVSGVTQNDFSDVVTYVLTAEDGVTFKNYSVQVNVARLNPEALQWNQATPNAFDANYDTQEYFYAGGKHYVIAGKTKTMENKLYSSEDGKTWTEVEIAGDFPSGFNHNIVVQDGVAYVVGYLEMTDPYGLGDPQYYQNTLGVDAYVTTDGMTWTKTEGALVEGEGWSKMYYGRINTPSYVLDGTVYAVGGNTAVFGSFNGGKSQGAVFYPPAGVSSTTLMSTDGIVYSQSGEYTAEMPRRAFSASYVYNDKMYLVGGLGTDATSYSDVWSSSDGVNWTLVSDGAFAARHKASTVVYDNKIWMIGGLLADGTCTSEILVSEDGGITWDPVAEDQALPSNFTPRCNADVTVDEDGNLLIIGGEYTEVTTDEEGNINVEYHVLTDVWTGKLNKL</sequence>
<dbReference type="InterPro" id="IPR046209">
    <property type="entry name" value="DUF6242_N"/>
</dbReference>
<protein>
    <submittedName>
        <fullName evidence="6">DUF6242 domain-containing protein</fullName>
    </submittedName>
</protein>
<evidence type="ECO:0000313" key="7">
    <source>
        <dbReference type="Proteomes" id="UP000829476"/>
    </source>
</evidence>
<organism evidence="6 7">
    <name type="scientific">Zhouia spongiae</name>
    <dbReference type="NCBI Taxonomy" id="2202721"/>
    <lineage>
        <taxon>Bacteria</taxon>
        <taxon>Pseudomonadati</taxon>
        <taxon>Bacteroidota</taxon>
        <taxon>Flavobacteriia</taxon>
        <taxon>Flavobacteriales</taxon>
        <taxon>Flavobacteriaceae</taxon>
        <taxon>Zhouia</taxon>
    </lineage>
</organism>
<gene>
    <name evidence="6" type="ORF">MQE36_00010</name>
</gene>
<evidence type="ECO:0000313" key="6">
    <source>
        <dbReference type="EMBL" id="UNY98755.1"/>
    </source>
</evidence>
<feature type="signal peptide" evidence="3">
    <location>
        <begin position="1"/>
        <end position="27"/>
    </location>
</feature>
<dbReference type="PANTHER" id="PTHR24412:SF441">
    <property type="entry name" value="KELCH-LIKE PROTEIN 28"/>
    <property type="match status" value="1"/>
</dbReference>
<dbReference type="Proteomes" id="UP000829476">
    <property type="component" value="Chromosome"/>
</dbReference>
<evidence type="ECO:0000259" key="4">
    <source>
        <dbReference type="Pfam" id="PF19755"/>
    </source>
</evidence>
<dbReference type="Pfam" id="PF19755">
    <property type="entry name" value="DUF6242"/>
    <property type="match status" value="1"/>
</dbReference>
<feature type="domain" description="DUF6242" evidence="5">
    <location>
        <begin position="316"/>
        <end position="486"/>
    </location>
</feature>
<dbReference type="RefSeq" id="WP_242937161.1">
    <property type="nucleotide sequence ID" value="NZ_CP094326.1"/>
</dbReference>
<accession>A0ABY3YMB1</accession>
<dbReference type="Pfam" id="PF25852">
    <property type="entry name" value="DUF6242_C"/>
    <property type="match status" value="1"/>
</dbReference>
<name>A0ABY3YMB1_9FLAO</name>
<keyword evidence="2" id="KW-0677">Repeat</keyword>
<evidence type="ECO:0000256" key="1">
    <source>
        <dbReference type="ARBA" id="ARBA00022441"/>
    </source>
</evidence>